<evidence type="ECO:0000259" key="5">
    <source>
        <dbReference type="PROSITE" id="PS50865"/>
    </source>
</evidence>
<evidence type="ECO:0000256" key="3">
    <source>
        <dbReference type="ARBA" id="ARBA00022833"/>
    </source>
</evidence>
<sequence>MARGKCYFCSVRKEDLRRCSRCRLATYCSEECQRRSWQASHKRQCIPHASLVDSNGKLRQTSELQPDELMEIELDRQLSKWLELWRSVLCTYAAQALDMAGNGQKCVVEKCLVLRITRDHFVEEPWKIYKAVDAFVESTQVIDNKFPELRGVVADQNDLTRLRFLVIAETPEAIIRRVRLFQWDDLGVYRYLNAPKPASKALAQAACADLKYGMDNLSPEETEVRATEKELRLRRTYTLATKTM</sequence>
<dbReference type="PROSITE" id="PS50865">
    <property type="entry name" value="ZF_MYND_2"/>
    <property type="match status" value="1"/>
</dbReference>
<proteinExistence type="predicted"/>
<dbReference type="STRING" id="1314674.A0A0D7AVN0"/>
<dbReference type="InterPro" id="IPR002893">
    <property type="entry name" value="Znf_MYND"/>
</dbReference>
<protein>
    <recommendedName>
        <fullName evidence="5">MYND-type domain-containing protein</fullName>
    </recommendedName>
</protein>
<dbReference type="Proteomes" id="UP000054007">
    <property type="component" value="Unassembled WGS sequence"/>
</dbReference>
<dbReference type="Pfam" id="PF01753">
    <property type="entry name" value="zf-MYND"/>
    <property type="match status" value="1"/>
</dbReference>
<evidence type="ECO:0000256" key="1">
    <source>
        <dbReference type="ARBA" id="ARBA00022723"/>
    </source>
</evidence>
<gene>
    <name evidence="6" type="ORF">CYLTODRAFT_494759</name>
</gene>
<dbReference type="SUPFAM" id="SSF144232">
    <property type="entry name" value="HIT/MYND zinc finger-like"/>
    <property type="match status" value="1"/>
</dbReference>
<reference evidence="6 7" key="1">
    <citation type="journal article" date="2015" name="Fungal Genet. Biol.">
        <title>Evolution of novel wood decay mechanisms in Agaricales revealed by the genome sequences of Fistulina hepatica and Cylindrobasidium torrendii.</title>
        <authorList>
            <person name="Floudas D."/>
            <person name="Held B.W."/>
            <person name="Riley R."/>
            <person name="Nagy L.G."/>
            <person name="Koehler G."/>
            <person name="Ransdell A.S."/>
            <person name="Younus H."/>
            <person name="Chow J."/>
            <person name="Chiniquy J."/>
            <person name="Lipzen A."/>
            <person name="Tritt A."/>
            <person name="Sun H."/>
            <person name="Haridas S."/>
            <person name="LaButti K."/>
            <person name="Ohm R.A."/>
            <person name="Kues U."/>
            <person name="Blanchette R.A."/>
            <person name="Grigoriev I.V."/>
            <person name="Minto R.E."/>
            <person name="Hibbett D.S."/>
        </authorList>
    </citation>
    <scope>NUCLEOTIDE SEQUENCE [LARGE SCALE GENOMIC DNA]</scope>
    <source>
        <strain evidence="6 7">FP15055 ss-10</strain>
    </source>
</reference>
<dbReference type="Gene3D" id="6.10.140.2220">
    <property type="match status" value="1"/>
</dbReference>
<evidence type="ECO:0000313" key="7">
    <source>
        <dbReference type="Proteomes" id="UP000054007"/>
    </source>
</evidence>
<keyword evidence="1" id="KW-0479">Metal-binding</keyword>
<feature type="domain" description="MYND-type" evidence="5">
    <location>
        <begin position="6"/>
        <end position="45"/>
    </location>
</feature>
<evidence type="ECO:0000256" key="2">
    <source>
        <dbReference type="ARBA" id="ARBA00022771"/>
    </source>
</evidence>
<dbReference type="GO" id="GO:0008270">
    <property type="term" value="F:zinc ion binding"/>
    <property type="evidence" value="ECO:0007669"/>
    <property type="project" value="UniProtKB-KW"/>
</dbReference>
<keyword evidence="3" id="KW-0862">Zinc</keyword>
<organism evidence="6 7">
    <name type="scientific">Cylindrobasidium torrendii FP15055 ss-10</name>
    <dbReference type="NCBI Taxonomy" id="1314674"/>
    <lineage>
        <taxon>Eukaryota</taxon>
        <taxon>Fungi</taxon>
        <taxon>Dikarya</taxon>
        <taxon>Basidiomycota</taxon>
        <taxon>Agaricomycotina</taxon>
        <taxon>Agaricomycetes</taxon>
        <taxon>Agaricomycetidae</taxon>
        <taxon>Agaricales</taxon>
        <taxon>Marasmiineae</taxon>
        <taxon>Physalacriaceae</taxon>
        <taxon>Cylindrobasidium</taxon>
    </lineage>
</organism>
<dbReference type="OrthoDB" id="9922773at2759"/>
<dbReference type="PROSITE" id="PS01360">
    <property type="entry name" value="ZF_MYND_1"/>
    <property type="match status" value="1"/>
</dbReference>
<dbReference type="EMBL" id="KN880805">
    <property type="protein sequence ID" value="KIY62252.1"/>
    <property type="molecule type" value="Genomic_DNA"/>
</dbReference>
<accession>A0A0D7AVN0</accession>
<dbReference type="AlphaFoldDB" id="A0A0D7AVN0"/>
<keyword evidence="7" id="KW-1185">Reference proteome</keyword>
<keyword evidence="2 4" id="KW-0863">Zinc-finger</keyword>
<evidence type="ECO:0000313" key="6">
    <source>
        <dbReference type="EMBL" id="KIY62252.1"/>
    </source>
</evidence>
<evidence type="ECO:0000256" key="4">
    <source>
        <dbReference type="PROSITE-ProRule" id="PRU00134"/>
    </source>
</evidence>
<name>A0A0D7AVN0_9AGAR</name>